<dbReference type="RefSeq" id="WP_231057965.1">
    <property type="nucleotide sequence ID" value="NZ_JAJNOC010000002.1"/>
</dbReference>
<dbReference type="Proteomes" id="UP001179361">
    <property type="component" value="Unassembled WGS sequence"/>
</dbReference>
<dbReference type="EMBL" id="JAJNOC010000002">
    <property type="protein sequence ID" value="MCD2516659.1"/>
    <property type="molecule type" value="Genomic_DNA"/>
</dbReference>
<accession>A0ABS8Q4I5</accession>
<name>A0ABS8Q4I5_9BURK</name>
<comment type="caution">
    <text evidence="2">The sequence shown here is derived from an EMBL/GenBank/DDBJ whole genome shotgun (WGS) entry which is preliminary data.</text>
</comment>
<protein>
    <submittedName>
        <fullName evidence="2">Uncharacterized protein</fullName>
    </submittedName>
</protein>
<feature type="compositionally biased region" description="Polar residues" evidence="1">
    <location>
        <begin position="103"/>
        <end position="116"/>
    </location>
</feature>
<evidence type="ECO:0000313" key="2">
    <source>
        <dbReference type="EMBL" id="MCD2516659.1"/>
    </source>
</evidence>
<feature type="region of interest" description="Disordered" evidence="1">
    <location>
        <begin position="1"/>
        <end position="116"/>
    </location>
</feature>
<feature type="compositionally biased region" description="Gly residues" evidence="1">
    <location>
        <begin position="89"/>
        <end position="98"/>
    </location>
</feature>
<evidence type="ECO:0000313" key="3">
    <source>
        <dbReference type="Proteomes" id="UP001179361"/>
    </source>
</evidence>
<organism evidence="2 3">
    <name type="scientific">Massilia phyllostachyos</name>
    <dbReference type="NCBI Taxonomy" id="2898585"/>
    <lineage>
        <taxon>Bacteria</taxon>
        <taxon>Pseudomonadati</taxon>
        <taxon>Pseudomonadota</taxon>
        <taxon>Betaproteobacteria</taxon>
        <taxon>Burkholderiales</taxon>
        <taxon>Oxalobacteraceae</taxon>
        <taxon>Telluria group</taxon>
        <taxon>Massilia</taxon>
    </lineage>
</organism>
<reference evidence="2" key="1">
    <citation type="submission" date="2021-11" db="EMBL/GenBank/DDBJ databases">
        <title>The complete genome of Massilia sp sp. G4R7.</title>
        <authorList>
            <person name="Liu L."/>
            <person name="Yue J."/>
            <person name="Yuan J."/>
            <person name="Yang F."/>
            <person name="Li L."/>
        </authorList>
    </citation>
    <scope>NUCLEOTIDE SEQUENCE</scope>
    <source>
        <strain evidence="2">G4R7</strain>
    </source>
</reference>
<proteinExistence type="predicted"/>
<evidence type="ECO:0000256" key="1">
    <source>
        <dbReference type="SAM" id="MobiDB-lite"/>
    </source>
</evidence>
<sequence length="116" mass="11167">MNQNKDQDRKRDAGRGGPGDDMPMPGAGTSNAGHYTPNPAGRGGGIVSSSAEAQVNPPGKPQSGQGSATEPVAPGVAGIRSNEAAAGRIAGGAGGGDLGNQAPNADSNMSNSAGDD</sequence>
<keyword evidence="3" id="KW-1185">Reference proteome</keyword>
<gene>
    <name evidence="2" type="ORF">LQ564_10110</name>
</gene>
<feature type="compositionally biased region" description="Basic and acidic residues" evidence="1">
    <location>
        <begin position="1"/>
        <end position="14"/>
    </location>
</feature>